<organism evidence="2 3">
    <name type="scientific">Hericium alpestre</name>
    <dbReference type="NCBI Taxonomy" id="135208"/>
    <lineage>
        <taxon>Eukaryota</taxon>
        <taxon>Fungi</taxon>
        <taxon>Dikarya</taxon>
        <taxon>Basidiomycota</taxon>
        <taxon>Agaricomycotina</taxon>
        <taxon>Agaricomycetes</taxon>
        <taxon>Russulales</taxon>
        <taxon>Hericiaceae</taxon>
        <taxon>Hericium</taxon>
    </lineage>
</organism>
<comment type="caution">
    <text evidence="2">The sequence shown here is derived from an EMBL/GenBank/DDBJ whole genome shotgun (WGS) entry which is preliminary data.</text>
</comment>
<keyword evidence="1" id="KW-1133">Transmembrane helix</keyword>
<sequence length="291" mass="33556">MHLQAITAWRRTNNLQINKETLPQPWRLPQAQHPWTITLQVCRLWRWVAMDYGGLWTDITSRWPAPLRVVLPSIEHISVIDEAICMSKYLSYFPLSSHIRYRFTMFDENSPPIANHIRYLAVLYLMSQVSTLIGGPIAYLVFADDIMANCKPFRRLELDARIRIDHNSQAYFCPPPLLNLIFDCVSHSDAYLPCFETVLNGLGGQLSHVNMMWLMDMDAYMCIDWSRLLARMRALRKVILSTDYPDPIVELMGSVAAEHCDERTGIMEREVYLPALEQQGRGTDRISGPLA</sequence>
<reference evidence="2 3" key="1">
    <citation type="submission" date="2019-02" db="EMBL/GenBank/DDBJ databases">
        <title>Genome sequencing of the rare red list fungi Hericium alpestre (H. flagellum).</title>
        <authorList>
            <person name="Buettner E."/>
            <person name="Kellner H."/>
        </authorList>
    </citation>
    <scope>NUCLEOTIDE SEQUENCE [LARGE SCALE GENOMIC DNA]</scope>
    <source>
        <strain evidence="2 3">DSM 108284</strain>
    </source>
</reference>
<dbReference type="Proteomes" id="UP000298061">
    <property type="component" value="Unassembled WGS sequence"/>
</dbReference>
<evidence type="ECO:0000313" key="3">
    <source>
        <dbReference type="Proteomes" id="UP000298061"/>
    </source>
</evidence>
<proteinExistence type="predicted"/>
<keyword evidence="1" id="KW-0812">Transmembrane</keyword>
<accession>A0A4Z0A7W4</accession>
<evidence type="ECO:0000313" key="2">
    <source>
        <dbReference type="EMBL" id="TFY83152.1"/>
    </source>
</evidence>
<name>A0A4Z0A7W4_9AGAM</name>
<protein>
    <submittedName>
        <fullName evidence="2">Uncharacterized protein</fullName>
    </submittedName>
</protein>
<evidence type="ECO:0000256" key="1">
    <source>
        <dbReference type="SAM" id="Phobius"/>
    </source>
</evidence>
<gene>
    <name evidence="2" type="ORF">EWM64_g860</name>
</gene>
<dbReference type="EMBL" id="SFCI01000049">
    <property type="protein sequence ID" value="TFY83152.1"/>
    <property type="molecule type" value="Genomic_DNA"/>
</dbReference>
<feature type="transmembrane region" description="Helical" evidence="1">
    <location>
        <begin position="119"/>
        <end position="142"/>
    </location>
</feature>
<keyword evidence="1" id="KW-0472">Membrane</keyword>
<dbReference type="AlphaFoldDB" id="A0A4Z0A7W4"/>
<keyword evidence="3" id="KW-1185">Reference proteome</keyword>